<name>A0AAV5MMP3_9ROSI</name>
<dbReference type="InterPro" id="IPR002885">
    <property type="entry name" value="PPR_rpt"/>
</dbReference>
<dbReference type="GO" id="GO:0003723">
    <property type="term" value="F:RNA binding"/>
    <property type="evidence" value="ECO:0007669"/>
    <property type="project" value="InterPro"/>
</dbReference>
<organism evidence="3 4">
    <name type="scientific">Rubroshorea leprosula</name>
    <dbReference type="NCBI Taxonomy" id="152421"/>
    <lineage>
        <taxon>Eukaryota</taxon>
        <taxon>Viridiplantae</taxon>
        <taxon>Streptophyta</taxon>
        <taxon>Embryophyta</taxon>
        <taxon>Tracheophyta</taxon>
        <taxon>Spermatophyta</taxon>
        <taxon>Magnoliopsida</taxon>
        <taxon>eudicotyledons</taxon>
        <taxon>Gunneridae</taxon>
        <taxon>Pentapetalae</taxon>
        <taxon>rosids</taxon>
        <taxon>malvids</taxon>
        <taxon>Malvales</taxon>
        <taxon>Dipterocarpaceae</taxon>
        <taxon>Rubroshorea</taxon>
    </lineage>
</organism>
<dbReference type="InterPro" id="IPR011990">
    <property type="entry name" value="TPR-like_helical_dom_sf"/>
</dbReference>
<gene>
    <name evidence="3" type="ORF">SLEP1_g56442</name>
</gene>
<proteinExistence type="predicted"/>
<dbReference type="InterPro" id="IPR046960">
    <property type="entry name" value="PPR_At4g14850-like_plant"/>
</dbReference>
<dbReference type="GO" id="GO:0009451">
    <property type="term" value="P:RNA modification"/>
    <property type="evidence" value="ECO:0007669"/>
    <property type="project" value="InterPro"/>
</dbReference>
<feature type="repeat" description="PPR" evidence="2">
    <location>
        <begin position="399"/>
        <end position="433"/>
    </location>
</feature>
<keyword evidence="1" id="KW-0677">Repeat</keyword>
<dbReference type="Proteomes" id="UP001054252">
    <property type="component" value="Unassembled WGS sequence"/>
</dbReference>
<dbReference type="PROSITE" id="PS51375">
    <property type="entry name" value="PPR"/>
    <property type="match status" value="3"/>
</dbReference>
<comment type="caution">
    <text evidence="3">The sequence shown here is derived from an EMBL/GenBank/DDBJ whole genome shotgun (WGS) entry which is preliminary data.</text>
</comment>
<sequence length="651" mass="72644">MNRCIRALRCFSSKSSITGPKPNWDPIVSLELKHPSLVLLEKCSSRNHLKQILAQMMRADLICQTFPMSRLIFFSAVSHPENMDIALILFHHFTPFPNLFIFNTMISALSFSSSESFCVYSCMLGSCVYPDKHTLLYLLQASKSLFDVKQVHCHAVVTGLFLSHGYLQNSLMKMYLESGEMGLANKVFVSMPEPDSASFNIMIGHHAKRDDCVEALKLFHQMLALDLEPDEFTMLGLIVSSGQLGDVKLGKSVHAWMERRKHITSLNSILCNALLDMYVKCNELKLARRVFDDLMVKDVVSWNTVIAGLAKAGKMETARAFFDQMPSRDIVSWNSLIAGYVQRGDYGMGRQLLHDMVAENVRPDHVTMINLVSAAAEIGALDLGRWIHGLVIRLQMELDAFLSSALIDMYCKCGSIERAFAVFREASDKDVAVWTAMITGSAFHGCGRKAVELFHQMQEELMPNEVTLLAVLTACSHSGLVDVGLNIFYGMERDYGIEPVVEHHGCLVDLFCRSGRLDKAKDAIDRMPMKPSRSIWGSMLNASRAQGKVDMAETASAELLKLEPDNEGGYILLSNTYAASGRWSYSDKIREVMENRGLKKIAGCSSVAVGGIVHDFVAADKRHARWAEIMAILSSLHSEMKLRAHISFDCL</sequence>
<dbReference type="PANTHER" id="PTHR47926:SF492">
    <property type="entry name" value="DYW DOMAIN-CONTAINING PROTEIN"/>
    <property type="match status" value="1"/>
</dbReference>
<reference evidence="3 4" key="1">
    <citation type="journal article" date="2021" name="Commun. Biol.">
        <title>The genome of Shorea leprosula (Dipterocarpaceae) highlights the ecological relevance of drought in aseasonal tropical rainforests.</title>
        <authorList>
            <person name="Ng K.K.S."/>
            <person name="Kobayashi M.J."/>
            <person name="Fawcett J.A."/>
            <person name="Hatakeyama M."/>
            <person name="Paape T."/>
            <person name="Ng C.H."/>
            <person name="Ang C.C."/>
            <person name="Tnah L.H."/>
            <person name="Lee C.T."/>
            <person name="Nishiyama T."/>
            <person name="Sese J."/>
            <person name="O'Brien M.J."/>
            <person name="Copetti D."/>
            <person name="Mohd Noor M.I."/>
            <person name="Ong R.C."/>
            <person name="Putra M."/>
            <person name="Sireger I.Z."/>
            <person name="Indrioko S."/>
            <person name="Kosugi Y."/>
            <person name="Izuno A."/>
            <person name="Isagi Y."/>
            <person name="Lee S.L."/>
            <person name="Shimizu K.K."/>
        </authorList>
    </citation>
    <scope>NUCLEOTIDE SEQUENCE [LARGE SCALE GENOMIC DNA]</scope>
    <source>
        <strain evidence="3">214</strain>
    </source>
</reference>
<protein>
    <submittedName>
        <fullName evidence="3">Uncharacterized protein</fullName>
    </submittedName>
</protein>
<dbReference type="AlphaFoldDB" id="A0AAV5MMP3"/>
<dbReference type="Pfam" id="PF13041">
    <property type="entry name" value="PPR_2"/>
    <property type="match status" value="2"/>
</dbReference>
<dbReference type="InterPro" id="IPR046848">
    <property type="entry name" value="E_motif"/>
</dbReference>
<feature type="repeat" description="PPR" evidence="2">
    <location>
        <begin position="298"/>
        <end position="332"/>
    </location>
</feature>
<evidence type="ECO:0000313" key="3">
    <source>
        <dbReference type="EMBL" id="GKV49707.1"/>
    </source>
</evidence>
<feature type="repeat" description="PPR" evidence="2">
    <location>
        <begin position="195"/>
        <end position="229"/>
    </location>
</feature>
<dbReference type="FunFam" id="1.25.40.10:FF:000184">
    <property type="entry name" value="Pentatricopeptide repeat-containing protein, chloroplastic"/>
    <property type="match status" value="1"/>
</dbReference>
<dbReference type="Pfam" id="PF01535">
    <property type="entry name" value="PPR"/>
    <property type="match status" value="4"/>
</dbReference>
<dbReference type="Pfam" id="PF20431">
    <property type="entry name" value="E_motif"/>
    <property type="match status" value="1"/>
</dbReference>
<dbReference type="Pfam" id="PF12854">
    <property type="entry name" value="PPR_1"/>
    <property type="match status" value="1"/>
</dbReference>
<dbReference type="NCBIfam" id="TIGR00756">
    <property type="entry name" value="PPR"/>
    <property type="match status" value="5"/>
</dbReference>
<accession>A0AAV5MMP3</accession>
<dbReference type="Gene3D" id="1.25.40.10">
    <property type="entry name" value="Tetratricopeptide repeat domain"/>
    <property type="match status" value="4"/>
</dbReference>
<keyword evidence="4" id="KW-1185">Reference proteome</keyword>
<dbReference type="PANTHER" id="PTHR47926">
    <property type="entry name" value="PENTATRICOPEPTIDE REPEAT-CONTAINING PROTEIN"/>
    <property type="match status" value="1"/>
</dbReference>
<evidence type="ECO:0000256" key="1">
    <source>
        <dbReference type="ARBA" id="ARBA00022737"/>
    </source>
</evidence>
<evidence type="ECO:0000313" key="4">
    <source>
        <dbReference type="Proteomes" id="UP001054252"/>
    </source>
</evidence>
<evidence type="ECO:0000256" key="2">
    <source>
        <dbReference type="PROSITE-ProRule" id="PRU00708"/>
    </source>
</evidence>
<dbReference type="EMBL" id="BPVZ01000315">
    <property type="protein sequence ID" value="GKV49707.1"/>
    <property type="molecule type" value="Genomic_DNA"/>
</dbReference>